<proteinExistence type="predicted"/>
<comment type="caution">
    <text evidence="2">The sequence shown here is derived from an EMBL/GenBank/DDBJ whole genome shotgun (WGS) entry which is preliminary data.</text>
</comment>
<dbReference type="AlphaFoldDB" id="A0AAW1A2Q6"/>
<dbReference type="EMBL" id="JAWNGG020000065">
    <property type="protein sequence ID" value="KAK9304223.1"/>
    <property type="molecule type" value="Genomic_DNA"/>
</dbReference>
<sequence>MMYSVKAVRLLEKCKKKRLVRQILLKKLILDVVLDELAKLKVKYDDIKAHYEEKCLLFEEKNEEVLTLKEKLIEVNIANKTNVEEYKQSIDLLQKELSLIKGDKMQIEDIKKY</sequence>
<name>A0AAW1A2Q6_9HYME</name>
<keyword evidence="3" id="KW-1185">Reference proteome</keyword>
<evidence type="ECO:0000313" key="1">
    <source>
        <dbReference type="EMBL" id="KAK9304223.1"/>
    </source>
</evidence>
<protein>
    <submittedName>
        <fullName evidence="2">Uncharacterized protein</fullName>
    </submittedName>
</protein>
<organism evidence="2 3">
    <name type="scientific">Tetragonisca angustula</name>
    <dbReference type="NCBI Taxonomy" id="166442"/>
    <lineage>
        <taxon>Eukaryota</taxon>
        <taxon>Metazoa</taxon>
        <taxon>Ecdysozoa</taxon>
        <taxon>Arthropoda</taxon>
        <taxon>Hexapoda</taxon>
        <taxon>Insecta</taxon>
        <taxon>Pterygota</taxon>
        <taxon>Neoptera</taxon>
        <taxon>Endopterygota</taxon>
        <taxon>Hymenoptera</taxon>
        <taxon>Apocrita</taxon>
        <taxon>Aculeata</taxon>
        <taxon>Apoidea</taxon>
        <taxon>Anthophila</taxon>
        <taxon>Apidae</taxon>
        <taxon>Tetragonisca</taxon>
    </lineage>
</organism>
<accession>A0AAW1A2Q6</accession>
<reference evidence="2 3" key="1">
    <citation type="submission" date="2024-05" db="EMBL/GenBank/DDBJ databases">
        <title>The nuclear and mitochondrial genome assemblies of Tetragonisca angustula (Apidae: Meliponini), a tiny yet remarkable pollinator in the Neotropics.</title>
        <authorList>
            <person name="Ferrari R."/>
            <person name="Ricardo P.C."/>
            <person name="Dias F.C."/>
            <person name="Araujo N.S."/>
            <person name="Soares D.O."/>
            <person name="Zhou Q.-S."/>
            <person name="Zhu C.-D."/>
            <person name="Coutinho L."/>
            <person name="Airas M.C."/>
            <person name="Batista T.M."/>
        </authorList>
    </citation>
    <scope>NUCLEOTIDE SEQUENCE [LARGE SCALE GENOMIC DNA]</scope>
    <source>
        <strain evidence="2">ASF017062</strain>
        <tissue evidence="2">Abdomen</tissue>
    </source>
</reference>
<evidence type="ECO:0000313" key="3">
    <source>
        <dbReference type="Proteomes" id="UP001432146"/>
    </source>
</evidence>
<dbReference type="EMBL" id="JAWNGG020000065">
    <property type="protein sequence ID" value="KAK9304224.1"/>
    <property type="molecule type" value="Genomic_DNA"/>
</dbReference>
<dbReference type="Proteomes" id="UP001432146">
    <property type="component" value="Unassembled WGS sequence"/>
</dbReference>
<gene>
    <name evidence="1" type="ORF">QLX08_004383</name>
    <name evidence="2" type="ORF">QLX08_004384</name>
</gene>
<evidence type="ECO:0000313" key="2">
    <source>
        <dbReference type="EMBL" id="KAK9304224.1"/>
    </source>
</evidence>